<dbReference type="InterPro" id="IPR036374">
    <property type="entry name" value="OxRdtase_Mopterin-bd_sf"/>
</dbReference>
<name>A0A2C5YW00_9HYPO</name>
<evidence type="ECO:0000256" key="9">
    <source>
        <dbReference type="ARBA" id="ARBA00022723"/>
    </source>
</evidence>
<dbReference type="PANTHER" id="PTHR19372:SF7">
    <property type="entry name" value="SULFITE OXIDASE, MITOCHONDRIAL"/>
    <property type="match status" value="1"/>
</dbReference>
<dbReference type="Gene3D" id="2.40.30.10">
    <property type="entry name" value="Translation factors"/>
    <property type="match status" value="1"/>
</dbReference>
<dbReference type="InterPro" id="IPR008333">
    <property type="entry name" value="Cbr1-like_FAD-bd_dom"/>
</dbReference>
<dbReference type="Gene3D" id="3.90.420.10">
    <property type="entry name" value="Oxidoreductase, molybdopterin-binding domain"/>
    <property type="match status" value="1"/>
</dbReference>
<dbReference type="Gene3D" id="3.10.120.10">
    <property type="entry name" value="Cytochrome b5-like heme/steroid binding domain"/>
    <property type="match status" value="1"/>
</dbReference>
<evidence type="ECO:0000256" key="8">
    <source>
        <dbReference type="ARBA" id="ARBA00022630"/>
    </source>
</evidence>
<keyword evidence="10" id="KW-0274">FAD</keyword>
<dbReference type="Pfam" id="PF00174">
    <property type="entry name" value="Oxidored_molyb"/>
    <property type="match status" value="1"/>
</dbReference>
<evidence type="ECO:0000256" key="3">
    <source>
        <dbReference type="ARBA" id="ARBA00003838"/>
    </source>
</evidence>
<feature type="binding site" evidence="18">
    <location>
        <position position="139"/>
    </location>
    <ligand>
        <name>Mo-molybdopterin</name>
        <dbReference type="ChEBI" id="CHEBI:71302"/>
    </ligand>
    <ligandPart>
        <name>Mo</name>
        <dbReference type="ChEBI" id="CHEBI:28685"/>
    </ligandPart>
</feature>
<evidence type="ECO:0000256" key="1">
    <source>
        <dbReference type="ARBA" id="ARBA00001971"/>
    </source>
</evidence>
<comment type="similarity">
    <text evidence="4 17">Belongs to the nitrate reductase family.</text>
</comment>
<dbReference type="PRINTS" id="PR00371">
    <property type="entry name" value="FPNCR"/>
</dbReference>
<evidence type="ECO:0000256" key="7">
    <source>
        <dbReference type="ARBA" id="ARBA00022617"/>
    </source>
</evidence>
<evidence type="ECO:0000256" key="10">
    <source>
        <dbReference type="ARBA" id="ARBA00022827"/>
    </source>
</evidence>
<dbReference type="GO" id="GO:0043546">
    <property type="term" value="F:molybdopterin cofactor binding"/>
    <property type="evidence" value="ECO:0007669"/>
    <property type="project" value="InterPro"/>
</dbReference>
<dbReference type="GO" id="GO:0050464">
    <property type="term" value="F:nitrate reductase (NADPH) activity"/>
    <property type="evidence" value="ECO:0007669"/>
    <property type="project" value="UniProtKB-EC"/>
</dbReference>
<accession>A0A2C5YW00</accession>
<comment type="caution">
    <text evidence="22">The sequence shown here is derived from an EMBL/GenBank/DDBJ whole genome shotgun (WGS) entry which is preliminary data.</text>
</comment>
<dbReference type="GO" id="GO:0042128">
    <property type="term" value="P:nitrate assimilation"/>
    <property type="evidence" value="ECO:0007669"/>
    <property type="project" value="UniProtKB-KW"/>
</dbReference>
<dbReference type="PROSITE" id="PS50255">
    <property type="entry name" value="CYTOCHROME_B5_2"/>
    <property type="match status" value="1"/>
</dbReference>
<dbReference type="SUPFAM" id="SSF52343">
    <property type="entry name" value="Ferredoxin reductase-like, C-terminal NADP-linked domain"/>
    <property type="match status" value="1"/>
</dbReference>
<keyword evidence="6 18" id="KW-0500">Molybdenum</keyword>
<evidence type="ECO:0000256" key="15">
    <source>
        <dbReference type="ARBA" id="ARBA00023157"/>
    </source>
</evidence>
<dbReference type="InterPro" id="IPR022407">
    <property type="entry name" value="OxRdtase_Mopterin_BS"/>
</dbReference>
<evidence type="ECO:0000259" key="20">
    <source>
        <dbReference type="PROSITE" id="PS50255"/>
    </source>
</evidence>
<dbReference type="InterPro" id="IPR036400">
    <property type="entry name" value="Cyt_B5-like_heme/steroid_sf"/>
</dbReference>
<dbReference type="InterPro" id="IPR017938">
    <property type="entry name" value="Riboflavin_synthase-like_b-brl"/>
</dbReference>
<reference evidence="22 23" key="1">
    <citation type="submission" date="2017-06" db="EMBL/GenBank/DDBJ databases">
        <title>Ant-infecting Ophiocordyceps genomes reveal a high diversity of potential behavioral manipulation genes and a possible major role for enterotoxins.</title>
        <authorList>
            <person name="De Bekker C."/>
            <person name="Evans H.C."/>
            <person name="Brachmann A."/>
            <person name="Hughes D.P."/>
        </authorList>
    </citation>
    <scope>NUCLEOTIDE SEQUENCE [LARGE SCALE GENOMIC DNA]</scope>
    <source>
        <strain evidence="22 23">1348a</strain>
    </source>
</reference>
<evidence type="ECO:0000259" key="21">
    <source>
        <dbReference type="PROSITE" id="PS51384"/>
    </source>
</evidence>
<keyword evidence="9 18" id="KW-0479">Metal-binding</keyword>
<dbReference type="CDD" id="cd06183">
    <property type="entry name" value="cyt_b5_reduct_like"/>
    <property type="match status" value="1"/>
</dbReference>
<dbReference type="PRINTS" id="PR00363">
    <property type="entry name" value="CYTOCHROMEB5"/>
</dbReference>
<dbReference type="PROSITE" id="PS00559">
    <property type="entry name" value="MOLYBDOPTERIN_EUK"/>
    <property type="match status" value="1"/>
</dbReference>
<keyword evidence="7" id="KW-0349">Heme</keyword>
<dbReference type="Pfam" id="PF00970">
    <property type="entry name" value="FAD_binding_6"/>
    <property type="match status" value="1"/>
</dbReference>
<dbReference type="SMART" id="SM01117">
    <property type="entry name" value="Cyt-b5"/>
    <property type="match status" value="1"/>
</dbReference>
<evidence type="ECO:0000256" key="6">
    <source>
        <dbReference type="ARBA" id="ARBA00022505"/>
    </source>
</evidence>
<dbReference type="AlphaFoldDB" id="A0A2C5YW00"/>
<keyword evidence="13" id="KW-0408">Iron</keyword>
<dbReference type="InterPro" id="IPR014756">
    <property type="entry name" value="Ig_E-set"/>
</dbReference>
<dbReference type="PRINTS" id="PR00406">
    <property type="entry name" value="CYTB5RDTASE"/>
</dbReference>
<dbReference type="Gene3D" id="2.60.40.650">
    <property type="match status" value="1"/>
</dbReference>
<dbReference type="SUPFAM" id="SSF81296">
    <property type="entry name" value="E set domains"/>
    <property type="match status" value="1"/>
</dbReference>
<proteinExistence type="inferred from homology"/>
<protein>
    <recommendedName>
        <fullName evidence="17">Nitrate reductase</fullName>
    </recommendedName>
</protein>
<evidence type="ECO:0000313" key="23">
    <source>
        <dbReference type="Proteomes" id="UP000224854"/>
    </source>
</evidence>
<dbReference type="PRINTS" id="PR00407">
    <property type="entry name" value="EUMOPTERIN"/>
</dbReference>
<feature type="domain" description="Cytochrome b5 heme-binding" evidence="20">
    <location>
        <begin position="511"/>
        <end position="586"/>
    </location>
</feature>
<evidence type="ECO:0000313" key="22">
    <source>
        <dbReference type="EMBL" id="PHH71214.1"/>
    </source>
</evidence>
<evidence type="ECO:0000256" key="13">
    <source>
        <dbReference type="ARBA" id="ARBA00023004"/>
    </source>
</evidence>
<dbReference type="InterPro" id="IPR000572">
    <property type="entry name" value="OxRdtase_Mopterin-bd_dom"/>
</dbReference>
<dbReference type="InterPro" id="IPR008335">
    <property type="entry name" value="Mopterin_OxRdtase_euk"/>
</dbReference>
<comment type="function">
    <text evidence="3 17">Nitrate reductase is a key enzyme involved in the first step of nitrate assimilation in plants, fungi and bacteria.</text>
</comment>
<dbReference type="Gene3D" id="3.40.50.80">
    <property type="entry name" value="Nucleotide-binding domain of ferredoxin-NADP reductase (FNR) module"/>
    <property type="match status" value="1"/>
</dbReference>
<dbReference type="Proteomes" id="UP000224854">
    <property type="component" value="Unassembled WGS sequence"/>
</dbReference>
<evidence type="ECO:0000256" key="16">
    <source>
        <dbReference type="ARBA" id="ARBA00049155"/>
    </source>
</evidence>
<evidence type="ECO:0000256" key="2">
    <source>
        <dbReference type="ARBA" id="ARBA00001974"/>
    </source>
</evidence>
<keyword evidence="11" id="KW-0521">NADP</keyword>
<keyword evidence="14 17" id="KW-0534">Nitrate assimilation</keyword>
<keyword evidence="8" id="KW-0285">Flavoprotein</keyword>
<evidence type="ECO:0000256" key="5">
    <source>
        <dbReference type="ARBA" id="ARBA00011738"/>
    </source>
</evidence>
<dbReference type="Pfam" id="PF03404">
    <property type="entry name" value="Mo-co_dimer"/>
    <property type="match status" value="1"/>
</dbReference>
<dbReference type="InterPro" id="IPR005066">
    <property type="entry name" value="MoCF_OxRdtse_dimer"/>
</dbReference>
<dbReference type="SUPFAM" id="SSF56524">
    <property type="entry name" value="Oxidoreductase molybdopterin-binding domain"/>
    <property type="match status" value="1"/>
</dbReference>
<feature type="region of interest" description="Disordered" evidence="19">
    <location>
        <begin position="1"/>
        <end position="47"/>
    </location>
</feature>
<feature type="domain" description="FAD-binding FR-type" evidence="21">
    <location>
        <begin position="611"/>
        <end position="722"/>
    </location>
</feature>
<dbReference type="GO" id="GO:0020037">
    <property type="term" value="F:heme binding"/>
    <property type="evidence" value="ECO:0007669"/>
    <property type="project" value="TreeGrafter"/>
</dbReference>
<evidence type="ECO:0000256" key="11">
    <source>
        <dbReference type="ARBA" id="ARBA00022857"/>
    </source>
</evidence>
<comment type="cofactor">
    <cofactor evidence="2">
        <name>FAD</name>
        <dbReference type="ChEBI" id="CHEBI:57692"/>
    </cofactor>
</comment>
<evidence type="ECO:0000256" key="4">
    <source>
        <dbReference type="ARBA" id="ARBA00006253"/>
    </source>
</evidence>
<comment type="cofactor">
    <cofactor evidence="1">
        <name>heme</name>
        <dbReference type="ChEBI" id="CHEBI:30413"/>
    </cofactor>
</comment>
<evidence type="ECO:0000256" key="19">
    <source>
        <dbReference type="SAM" id="MobiDB-lite"/>
    </source>
</evidence>
<dbReference type="SUPFAM" id="SSF63380">
    <property type="entry name" value="Riboflavin synthase domain-like"/>
    <property type="match status" value="1"/>
</dbReference>
<evidence type="ECO:0000256" key="12">
    <source>
        <dbReference type="ARBA" id="ARBA00023002"/>
    </source>
</evidence>
<dbReference type="FunFam" id="3.90.420.10:FF:000005">
    <property type="entry name" value="Nitrate reductase"/>
    <property type="match status" value="1"/>
</dbReference>
<dbReference type="PIRSF" id="PIRSF000233">
    <property type="entry name" value="Nitr_rd_NADH"/>
    <property type="match status" value="1"/>
</dbReference>
<keyword evidence="12" id="KW-0560">Oxidoreductase</keyword>
<evidence type="ECO:0000256" key="14">
    <source>
        <dbReference type="ARBA" id="ARBA00023063"/>
    </source>
</evidence>
<comment type="catalytic activity">
    <reaction evidence="16">
        <text>nitrite + NADP(+) + H2O = nitrate + NADPH + H(+)</text>
        <dbReference type="Rhea" id="RHEA:19061"/>
        <dbReference type="ChEBI" id="CHEBI:15377"/>
        <dbReference type="ChEBI" id="CHEBI:15378"/>
        <dbReference type="ChEBI" id="CHEBI:16301"/>
        <dbReference type="ChEBI" id="CHEBI:17632"/>
        <dbReference type="ChEBI" id="CHEBI:57783"/>
        <dbReference type="ChEBI" id="CHEBI:58349"/>
        <dbReference type="EC" id="1.7.1.3"/>
    </reaction>
</comment>
<dbReference type="SUPFAM" id="SSF55856">
    <property type="entry name" value="Cytochrome b5-like heme/steroid binding domain"/>
    <property type="match status" value="1"/>
</dbReference>
<gene>
    <name evidence="22" type="ORF">CDD82_6674</name>
</gene>
<evidence type="ECO:0000256" key="18">
    <source>
        <dbReference type="PIRSR" id="PIRSR000233-1"/>
    </source>
</evidence>
<evidence type="ECO:0000256" key="17">
    <source>
        <dbReference type="PIRNR" id="PIRNR000233"/>
    </source>
</evidence>
<dbReference type="InterPro" id="IPR039261">
    <property type="entry name" value="FNR_nucleotide-bd"/>
</dbReference>
<dbReference type="PROSITE" id="PS51384">
    <property type="entry name" value="FAD_FR"/>
    <property type="match status" value="1"/>
</dbReference>
<keyword evidence="15" id="KW-1015">Disulfide bond</keyword>
<dbReference type="InterPro" id="IPR017927">
    <property type="entry name" value="FAD-bd_FR_type"/>
</dbReference>
<dbReference type="GO" id="GO:0030151">
    <property type="term" value="F:molybdenum ion binding"/>
    <property type="evidence" value="ECO:0007669"/>
    <property type="project" value="InterPro"/>
</dbReference>
<organism evidence="22 23">
    <name type="scientific">Ophiocordyceps australis</name>
    <dbReference type="NCBI Taxonomy" id="1399860"/>
    <lineage>
        <taxon>Eukaryota</taxon>
        <taxon>Fungi</taxon>
        <taxon>Dikarya</taxon>
        <taxon>Ascomycota</taxon>
        <taxon>Pezizomycotina</taxon>
        <taxon>Sordariomycetes</taxon>
        <taxon>Hypocreomycetidae</taxon>
        <taxon>Hypocreales</taxon>
        <taxon>Ophiocordycipitaceae</taxon>
        <taxon>Ophiocordyceps</taxon>
    </lineage>
</organism>
<dbReference type="GO" id="GO:0006790">
    <property type="term" value="P:sulfur compound metabolic process"/>
    <property type="evidence" value="ECO:0007669"/>
    <property type="project" value="TreeGrafter"/>
</dbReference>
<dbReference type="InterPro" id="IPR001433">
    <property type="entry name" value="OxRdtase_FAD/NAD-bd"/>
</dbReference>
<dbReference type="PANTHER" id="PTHR19372">
    <property type="entry name" value="SULFITE REDUCTASE"/>
    <property type="match status" value="1"/>
</dbReference>
<keyword evidence="23" id="KW-1185">Reference proteome</keyword>
<comment type="subunit">
    <text evidence="5">Homodimer.</text>
</comment>
<comment type="cofactor">
    <cofactor evidence="18">
        <name>Mo-molybdopterin</name>
        <dbReference type="ChEBI" id="CHEBI:71302"/>
    </cofactor>
    <text evidence="18">Binds 1 Mo-molybdopterin (Mo-MPT) cofactor per subunit.</text>
</comment>
<dbReference type="InterPro" id="IPR001709">
    <property type="entry name" value="Flavoprot_Pyr_Nucl_cyt_Rdtase"/>
</dbReference>
<sequence length="866" mass="95911">MAVQLPPSPPSTVALSRRASFDGQPSLPPLPPVASKKVLPQDVKTPDSHVARDARLIRLTGTHPFNVEPPLNDLFDQGFLTSEDLHYVRNHGPVPRCQDDTADDWKFSVEGMVANPFTMSLRQLKDDYQQLTYPVTLVCAGNRRKEQNVVRKTKGFSWGPAGLSTALWTGVAIDQVLSQARPCKGARYVCFEGADELPNGSYGTSLRLAICMDPARGVLIAHGMNGLPLHPDHGKPVRLVVPGQIGGRSVKWLRRIVVTAEPSDNWYHIYDNRVLPTSITPEASANLPQVWRDERYAIYDLNTNSVICRPAYDERLPLLDDTNTSYPAQGYAYSGGGRRITRVEVTLDKGKSWKLADISYPEDSYRQAPDGQELCGGRLDSWWRDTCFCWCFWHIDLPLSELEAASDIMVRAMDEALALQPRDMYWSVMGMMNNPWYRVAIQKQGDSLHFEHPVKPATMPGGWMEKVKKAGGSLDNGFWGEMIPGQNTHLDEKGQDAVCQEEVVMTNPKVERCVSLAELKEHDGHDEPWFVVDGQVYDGTRFLQQHPGGAASIVSAAGQDTTDEFMAIHSDNAKAMMPDFHLGKLSGDALASMSQQTGDCDADSAVFLNPKTWVSAVLHQKLDMSADAKTFRFQLHNQDQVIGLPVGQHILVRLKDKATCKSVIRAYTPTSQGQDKGFLDLVVKIYRATAKNPGGKMTLALDDLVPGQTVEFKGPVGKFEYLGKGCCSVSGKQRSLRRVYMVCAGSGITPILQVLRAIAQDPDDATQCIVVNGNRVEDDILCRQQLEVLVDAAKQRCRLLHTLSQPSPSWTGRRGRIDRAILEAEIGRCSQAGHDMVLVCGPEAMEKEVHRTCASLGWTDDDVLFF</sequence>
<dbReference type="GO" id="GO:0008482">
    <property type="term" value="F:sulfite oxidase activity"/>
    <property type="evidence" value="ECO:0007669"/>
    <property type="project" value="TreeGrafter"/>
</dbReference>
<dbReference type="Pfam" id="PF00175">
    <property type="entry name" value="NAD_binding_1"/>
    <property type="match status" value="1"/>
</dbReference>
<dbReference type="InterPro" id="IPR012137">
    <property type="entry name" value="Nitr_rd_NADH"/>
</dbReference>
<feature type="compositionally biased region" description="Pro residues" evidence="19">
    <location>
        <begin position="1"/>
        <end position="10"/>
    </location>
</feature>
<dbReference type="InterPro" id="IPR001199">
    <property type="entry name" value="Cyt_B5-like_heme/steroid-bd"/>
</dbReference>
<dbReference type="EMBL" id="NJEU01000706">
    <property type="protein sequence ID" value="PHH71214.1"/>
    <property type="molecule type" value="Genomic_DNA"/>
</dbReference>
<dbReference type="GO" id="GO:0006809">
    <property type="term" value="P:nitric oxide biosynthetic process"/>
    <property type="evidence" value="ECO:0007669"/>
    <property type="project" value="InterPro"/>
</dbReference>
<dbReference type="Pfam" id="PF00173">
    <property type="entry name" value="Cyt-b5"/>
    <property type="match status" value="1"/>
</dbReference>
<dbReference type="OrthoDB" id="432685at2759"/>